<name>A0A5C5Z5N7_9BACT</name>
<comment type="caution">
    <text evidence="2">The sequence shown here is derived from an EMBL/GenBank/DDBJ whole genome shotgun (WGS) entry which is preliminary data.</text>
</comment>
<evidence type="ECO:0000313" key="3">
    <source>
        <dbReference type="Proteomes" id="UP000315010"/>
    </source>
</evidence>
<organism evidence="2 3">
    <name type="scientific">Novipirellula herctigrandis</name>
    <dbReference type="NCBI Taxonomy" id="2527986"/>
    <lineage>
        <taxon>Bacteria</taxon>
        <taxon>Pseudomonadati</taxon>
        <taxon>Planctomycetota</taxon>
        <taxon>Planctomycetia</taxon>
        <taxon>Pirellulales</taxon>
        <taxon>Pirellulaceae</taxon>
        <taxon>Novipirellula</taxon>
    </lineage>
</organism>
<dbReference type="EMBL" id="SJPJ01000001">
    <property type="protein sequence ID" value="TWT82618.1"/>
    <property type="molecule type" value="Genomic_DNA"/>
</dbReference>
<proteinExistence type="predicted"/>
<evidence type="ECO:0000313" key="2">
    <source>
        <dbReference type="EMBL" id="TWT82618.1"/>
    </source>
</evidence>
<feature type="region of interest" description="Disordered" evidence="1">
    <location>
        <begin position="276"/>
        <end position="302"/>
    </location>
</feature>
<protein>
    <submittedName>
        <fullName evidence="2">Uncharacterized protein</fullName>
    </submittedName>
</protein>
<reference evidence="2 3" key="1">
    <citation type="submission" date="2019-02" db="EMBL/GenBank/DDBJ databases">
        <title>Deep-cultivation of Planctomycetes and their phenomic and genomic characterization uncovers novel biology.</title>
        <authorList>
            <person name="Wiegand S."/>
            <person name="Jogler M."/>
            <person name="Boedeker C."/>
            <person name="Pinto D."/>
            <person name="Vollmers J."/>
            <person name="Rivas-Marin E."/>
            <person name="Kohn T."/>
            <person name="Peeters S.H."/>
            <person name="Heuer A."/>
            <person name="Rast P."/>
            <person name="Oberbeckmann S."/>
            <person name="Bunk B."/>
            <person name="Jeske O."/>
            <person name="Meyerdierks A."/>
            <person name="Storesund J.E."/>
            <person name="Kallscheuer N."/>
            <person name="Luecker S."/>
            <person name="Lage O.M."/>
            <person name="Pohl T."/>
            <person name="Merkel B.J."/>
            <person name="Hornburger P."/>
            <person name="Mueller R.-W."/>
            <person name="Bruemmer F."/>
            <person name="Labrenz M."/>
            <person name="Spormann A.M."/>
            <person name="Op Den Camp H."/>
            <person name="Overmann J."/>
            <person name="Amann R."/>
            <person name="Jetten M.S.M."/>
            <person name="Mascher T."/>
            <person name="Medema M.H."/>
            <person name="Devos D.P."/>
            <person name="Kaster A.-K."/>
            <person name="Ovreas L."/>
            <person name="Rohde M."/>
            <person name="Galperin M.Y."/>
            <person name="Jogler C."/>
        </authorList>
    </citation>
    <scope>NUCLEOTIDE SEQUENCE [LARGE SCALE GENOMIC DNA]</scope>
    <source>
        <strain evidence="2 3">CA13</strain>
    </source>
</reference>
<evidence type="ECO:0000256" key="1">
    <source>
        <dbReference type="SAM" id="MobiDB-lite"/>
    </source>
</evidence>
<keyword evidence="3" id="KW-1185">Reference proteome</keyword>
<dbReference type="AlphaFoldDB" id="A0A5C5Z5N7"/>
<dbReference type="InterPro" id="IPR027417">
    <property type="entry name" value="P-loop_NTPase"/>
</dbReference>
<accession>A0A5C5Z5N7</accession>
<sequence length="302" mass="34489">MGGVCFLIEIHPLGHSSFHPLRQAAPWYGFVEEAEICELQDGDCKGLRKAIELIEARATQRDLRLVIRDWANLDWIGFPFVEKPPLRSSWDDLCVTSNDSGKRDWNVPRVATVCHPLGQYLRCKDLDALKPSWNDEVFWRGTRLFAEAIQQMCWFRFEDFLAAPKTILRELCAALVIPYDPAWQQQWNSYTNITGEEVCVKRGGIEPSERRPVTQETWNRLRDNDDFYVTLELLGYPLPEPMRRWQTQSILLVGRIDKFSDVAQQGLGWRSGALAAGGPARSGRYGSTTPTGRSVAMDRTGR</sequence>
<gene>
    <name evidence="2" type="ORF">CA13_40810</name>
</gene>
<dbReference type="Proteomes" id="UP000315010">
    <property type="component" value="Unassembled WGS sequence"/>
</dbReference>
<dbReference type="Gene3D" id="3.40.50.300">
    <property type="entry name" value="P-loop containing nucleotide triphosphate hydrolases"/>
    <property type="match status" value="1"/>
</dbReference>